<dbReference type="Gramene" id="NC12G0185380.1">
    <property type="protein sequence ID" value="NC12G0185380.1:cds"/>
    <property type="gene ID" value="NC12G0185380"/>
</dbReference>
<dbReference type="EMBL" id="LR721777">
    <property type="protein sequence ID" value="VVV81599.1"/>
    <property type="molecule type" value="Genomic_DNA"/>
</dbReference>
<organism evidence="1">
    <name type="scientific">Nymphaea colorata</name>
    <name type="common">pocket water lily</name>
    <dbReference type="NCBI Taxonomy" id="210225"/>
    <lineage>
        <taxon>Eukaryota</taxon>
        <taxon>Viridiplantae</taxon>
        <taxon>Streptophyta</taxon>
        <taxon>Embryophyta</taxon>
        <taxon>Tracheophyta</taxon>
        <taxon>Spermatophyta</taxon>
        <taxon>Magnoliopsida</taxon>
        <taxon>Nymphaeales</taxon>
        <taxon>Nymphaeaceae</taxon>
        <taxon>Nymphaea</taxon>
    </lineage>
</organism>
<accession>A0A5K0YWI6</accession>
<name>A0A5K0YWI6_9MAGN</name>
<evidence type="ECO:0000313" key="1">
    <source>
        <dbReference type="EMBL" id="VVV81599.1"/>
    </source>
</evidence>
<dbReference type="AlphaFoldDB" id="A0A5K0YWI6"/>
<protein>
    <submittedName>
        <fullName evidence="1">Uncharacterized protein</fullName>
    </submittedName>
</protein>
<sequence>MVSEPTANSIDMASSSSMTQWNAIVALVSIKLDKDNYQMCYSQIEYTMISQDLLQFVYRSFPAPVERSDKDELNPEFTAWRKLDQLALSWIKSTVTQSVRNLG</sequence>
<gene>
    <name evidence="1" type="ORF">NYM_LOCUS8422</name>
</gene>
<proteinExistence type="predicted"/>
<reference evidence="1" key="1">
    <citation type="submission" date="2019-09" db="EMBL/GenBank/DDBJ databases">
        <authorList>
            <person name="Zhang L."/>
        </authorList>
    </citation>
    <scope>NUCLEOTIDE SEQUENCE</scope>
</reference>